<evidence type="ECO:0000256" key="1">
    <source>
        <dbReference type="SAM" id="MobiDB-lite"/>
    </source>
</evidence>
<feature type="compositionally biased region" description="Low complexity" evidence="1">
    <location>
        <begin position="106"/>
        <end position="132"/>
    </location>
</feature>
<dbReference type="Proteomes" id="UP000747542">
    <property type="component" value="Unassembled WGS sequence"/>
</dbReference>
<gene>
    <name evidence="2" type="ORF">Hamer_G027360</name>
</gene>
<feature type="region of interest" description="Disordered" evidence="1">
    <location>
        <begin position="330"/>
        <end position="385"/>
    </location>
</feature>
<dbReference type="EMBL" id="JAHLQT010012299">
    <property type="protein sequence ID" value="KAG7171388.1"/>
    <property type="molecule type" value="Genomic_DNA"/>
</dbReference>
<feature type="compositionally biased region" description="Low complexity" evidence="1">
    <location>
        <begin position="31"/>
        <end position="46"/>
    </location>
</feature>
<accession>A0A8J5KJN3</accession>
<organism evidence="2 3">
    <name type="scientific">Homarus americanus</name>
    <name type="common">American lobster</name>
    <dbReference type="NCBI Taxonomy" id="6706"/>
    <lineage>
        <taxon>Eukaryota</taxon>
        <taxon>Metazoa</taxon>
        <taxon>Ecdysozoa</taxon>
        <taxon>Arthropoda</taxon>
        <taxon>Crustacea</taxon>
        <taxon>Multicrustacea</taxon>
        <taxon>Malacostraca</taxon>
        <taxon>Eumalacostraca</taxon>
        <taxon>Eucarida</taxon>
        <taxon>Decapoda</taxon>
        <taxon>Pleocyemata</taxon>
        <taxon>Astacidea</taxon>
        <taxon>Nephropoidea</taxon>
        <taxon>Nephropidae</taxon>
        <taxon>Homarus</taxon>
    </lineage>
</organism>
<feature type="compositionally biased region" description="Basic and acidic residues" evidence="1">
    <location>
        <begin position="134"/>
        <end position="143"/>
    </location>
</feature>
<feature type="compositionally biased region" description="Polar residues" evidence="1">
    <location>
        <begin position="370"/>
        <end position="380"/>
    </location>
</feature>
<evidence type="ECO:0000313" key="2">
    <source>
        <dbReference type="EMBL" id="KAG7171388.1"/>
    </source>
</evidence>
<keyword evidence="3" id="KW-1185">Reference proteome</keyword>
<name>A0A8J5KJN3_HOMAM</name>
<comment type="caution">
    <text evidence="2">The sequence shown here is derived from an EMBL/GenBank/DDBJ whole genome shotgun (WGS) entry which is preliminary data.</text>
</comment>
<feature type="region of interest" description="Disordered" evidence="1">
    <location>
        <begin position="229"/>
        <end position="277"/>
    </location>
</feature>
<proteinExistence type="predicted"/>
<feature type="compositionally biased region" description="Polar residues" evidence="1">
    <location>
        <begin position="229"/>
        <end position="243"/>
    </location>
</feature>
<protein>
    <submittedName>
        <fullName evidence="2">Uncharacterized protein</fullName>
    </submittedName>
</protein>
<reference evidence="2" key="1">
    <citation type="journal article" date="2021" name="Sci. Adv.">
        <title>The American lobster genome reveals insights on longevity, neural, and immune adaptations.</title>
        <authorList>
            <person name="Polinski J.M."/>
            <person name="Zimin A.V."/>
            <person name="Clark K.F."/>
            <person name="Kohn A.B."/>
            <person name="Sadowski N."/>
            <person name="Timp W."/>
            <person name="Ptitsyn A."/>
            <person name="Khanna P."/>
            <person name="Romanova D.Y."/>
            <person name="Williams P."/>
            <person name="Greenwood S.J."/>
            <person name="Moroz L.L."/>
            <person name="Walt D.R."/>
            <person name="Bodnar A.G."/>
        </authorList>
    </citation>
    <scope>NUCLEOTIDE SEQUENCE</scope>
    <source>
        <strain evidence="2">GMGI-L3</strain>
    </source>
</reference>
<evidence type="ECO:0000313" key="3">
    <source>
        <dbReference type="Proteomes" id="UP000747542"/>
    </source>
</evidence>
<sequence>MVRPDSFTASIIRRSSRTISRSTIDIPSLETVSPSSAWPWTPSSVSLEVPTRTSRRSATALNRSSLEVPCSSGRPRVGNIPKTRSPSSCHSHHSISLHRGSQSPTSQSVFSAHSSGHSSPTMTQPSPSQVTPHQADRRTDTIIKKPPSHCNDDCSSPSKLEKSISRNEIDLEVMSVVLSQAPSSSLQRYSPATLARQSCTSIPDSLFPQSSVQESISCHPASQAIVTQDSEPLTTEQQQNSPPKQDDHQRSHKMSGGRPLSGKYIGKSNDKCKDQDTAGNQQFDKVINHPSNPCLDENKKSAASDKMNFATNTALILKNGSIEGEKSCKTVPEIQENRKNGVLRTQSSRGSRSSKKSGGIKSRKSDSAKCSKNSQGSSCRSKGASYKDKPLISSHTYILEASAKDTNGDSVIEVQGSGSSCKRNNSAREQRQATINHFSATHVSESVKCSLQKDSVTSSHATSYGLNSSVESGIIPDTTMSCLDTNNMEESYDLLLSELSKTSSSTTQVLPAT</sequence>
<dbReference type="AlphaFoldDB" id="A0A8J5KJN3"/>
<feature type="compositionally biased region" description="Low complexity" evidence="1">
    <location>
        <begin position="347"/>
        <end position="360"/>
    </location>
</feature>
<feature type="non-terminal residue" evidence="2">
    <location>
        <position position="513"/>
    </location>
</feature>
<feature type="region of interest" description="Disordered" evidence="1">
    <location>
        <begin position="31"/>
        <end position="161"/>
    </location>
</feature>
<feature type="compositionally biased region" description="Polar residues" evidence="1">
    <location>
        <begin position="56"/>
        <end position="65"/>
    </location>
</feature>